<organism evidence="1 2">
    <name type="scientific">Melipona bicolor</name>
    <dbReference type="NCBI Taxonomy" id="60889"/>
    <lineage>
        <taxon>Eukaryota</taxon>
        <taxon>Metazoa</taxon>
        <taxon>Ecdysozoa</taxon>
        <taxon>Arthropoda</taxon>
        <taxon>Hexapoda</taxon>
        <taxon>Insecta</taxon>
        <taxon>Pterygota</taxon>
        <taxon>Neoptera</taxon>
        <taxon>Endopterygota</taxon>
        <taxon>Hymenoptera</taxon>
        <taxon>Apocrita</taxon>
        <taxon>Aculeata</taxon>
        <taxon>Apoidea</taxon>
        <taxon>Anthophila</taxon>
        <taxon>Apidae</taxon>
        <taxon>Melipona</taxon>
    </lineage>
</organism>
<dbReference type="AlphaFoldDB" id="A0AA40FHX5"/>
<protein>
    <submittedName>
        <fullName evidence="1">Uncharacterized protein</fullName>
    </submittedName>
</protein>
<dbReference type="Proteomes" id="UP001177670">
    <property type="component" value="Unassembled WGS sequence"/>
</dbReference>
<evidence type="ECO:0000313" key="2">
    <source>
        <dbReference type="Proteomes" id="UP001177670"/>
    </source>
</evidence>
<accession>A0AA40FHX5</accession>
<proteinExistence type="predicted"/>
<name>A0AA40FHX5_9HYME</name>
<reference evidence="1" key="1">
    <citation type="submission" date="2021-10" db="EMBL/GenBank/DDBJ databases">
        <title>Melipona bicolor Genome sequencing and assembly.</title>
        <authorList>
            <person name="Araujo N.S."/>
            <person name="Arias M.C."/>
        </authorList>
    </citation>
    <scope>NUCLEOTIDE SEQUENCE</scope>
    <source>
        <strain evidence="1">USP_2M_L1-L4_2017</strain>
        <tissue evidence="1">Whole body</tissue>
    </source>
</reference>
<comment type="caution">
    <text evidence="1">The sequence shown here is derived from an EMBL/GenBank/DDBJ whole genome shotgun (WGS) entry which is preliminary data.</text>
</comment>
<sequence length="108" mass="13070">MLIKSSIAFDMGMKLSTPDLTADLPLDCFKLFVKERTKKERKRNRFYYPFYVYENESVCVCAYFFLKTEFSRRYKRMKLKDRNKTIRRDIKSLVPFSFVHFYVCRSGA</sequence>
<keyword evidence="2" id="KW-1185">Reference proteome</keyword>
<evidence type="ECO:0000313" key="1">
    <source>
        <dbReference type="EMBL" id="KAK1119188.1"/>
    </source>
</evidence>
<dbReference type="EMBL" id="JAHYIQ010000038">
    <property type="protein sequence ID" value="KAK1119188.1"/>
    <property type="molecule type" value="Genomic_DNA"/>
</dbReference>
<gene>
    <name evidence="1" type="ORF">K0M31_013683</name>
</gene>